<protein>
    <submittedName>
        <fullName evidence="1">Uncharacterized protein</fullName>
    </submittedName>
</protein>
<reference evidence="1" key="2">
    <citation type="journal article" date="2015" name="Data Brief">
        <title>Shoot transcriptome of the giant reed, Arundo donax.</title>
        <authorList>
            <person name="Barrero R.A."/>
            <person name="Guerrero F.D."/>
            <person name="Moolhuijzen P."/>
            <person name="Goolsby J.A."/>
            <person name="Tidwell J."/>
            <person name="Bellgard S.E."/>
            <person name="Bellgard M.I."/>
        </authorList>
    </citation>
    <scope>NUCLEOTIDE SEQUENCE</scope>
    <source>
        <tissue evidence="1">Shoot tissue taken approximately 20 cm above the soil surface</tissue>
    </source>
</reference>
<dbReference type="AlphaFoldDB" id="A0A0A8YGF9"/>
<reference evidence="1" key="1">
    <citation type="submission" date="2014-09" db="EMBL/GenBank/DDBJ databases">
        <authorList>
            <person name="Magalhaes I.L.F."/>
            <person name="Oliveira U."/>
            <person name="Santos F.R."/>
            <person name="Vidigal T.H.D.A."/>
            <person name="Brescovit A.D."/>
            <person name="Santos A.J."/>
        </authorList>
    </citation>
    <scope>NUCLEOTIDE SEQUENCE</scope>
    <source>
        <tissue evidence="1">Shoot tissue taken approximately 20 cm above the soil surface</tissue>
    </source>
</reference>
<sequence>MEAAAGTPAGTNTWRLEQRSKDPSRHCICLILFLFPLPCGA</sequence>
<name>A0A0A8YGF9_ARUDO</name>
<accession>A0A0A8YGF9</accession>
<proteinExistence type="predicted"/>
<dbReference type="EMBL" id="GBRH01272506">
    <property type="protein sequence ID" value="JAD25389.1"/>
    <property type="molecule type" value="Transcribed_RNA"/>
</dbReference>
<evidence type="ECO:0000313" key="1">
    <source>
        <dbReference type="EMBL" id="JAD25389.1"/>
    </source>
</evidence>
<organism evidence="1">
    <name type="scientific">Arundo donax</name>
    <name type="common">Giant reed</name>
    <name type="synonym">Donax arundinaceus</name>
    <dbReference type="NCBI Taxonomy" id="35708"/>
    <lineage>
        <taxon>Eukaryota</taxon>
        <taxon>Viridiplantae</taxon>
        <taxon>Streptophyta</taxon>
        <taxon>Embryophyta</taxon>
        <taxon>Tracheophyta</taxon>
        <taxon>Spermatophyta</taxon>
        <taxon>Magnoliopsida</taxon>
        <taxon>Liliopsida</taxon>
        <taxon>Poales</taxon>
        <taxon>Poaceae</taxon>
        <taxon>PACMAD clade</taxon>
        <taxon>Arundinoideae</taxon>
        <taxon>Arundineae</taxon>
        <taxon>Arundo</taxon>
    </lineage>
</organism>